<evidence type="ECO:0000259" key="1">
    <source>
        <dbReference type="Pfam" id="PF03551"/>
    </source>
</evidence>
<dbReference type="Proteomes" id="UP000186040">
    <property type="component" value="Unassembled WGS sequence"/>
</dbReference>
<dbReference type="InterPro" id="IPR036388">
    <property type="entry name" value="WH-like_DNA-bd_sf"/>
</dbReference>
<dbReference type="PANTHER" id="PTHR43252:SF6">
    <property type="entry name" value="NEGATIVE TRANSCRIPTION REGULATOR PADR"/>
    <property type="match status" value="1"/>
</dbReference>
<dbReference type="Gene3D" id="1.10.10.10">
    <property type="entry name" value="Winged helix-like DNA-binding domain superfamily/Winged helix DNA-binding domain"/>
    <property type="match status" value="1"/>
</dbReference>
<protein>
    <submittedName>
        <fullName evidence="2">PadR family transcriptional regulator</fullName>
    </submittedName>
</protein>
<dbReference type="AlphaFoldDB" id="A0A1Q9LGL6"/>
<evidence type="ECO:0000313" key="2">
    <source>
        <dbReference type="EMBL" id="OLR91191.1"/>
    </source>
</evidence>
<dbReference type="InterPro" id="IPR036390">
    <property type="entry name" value="WH_DNA-bd_sf"/>
</dbReference>
<dbReference type="InterPro" id="IPR005149">
    <property type="entry name" value="Tscrpt_reg_PadR_N"/>
</dbReference>
<dbReference type="EMBL" id="MKQR01000026">
    <property type="protein sequence ID" value="OLR91191.1"/>
    <property type="molecule type" value="Genomic_DNA"/>
</dbReference>
<name>A0A1Q9LGL6_9PSEU</name>
<dbReference type="PANTHER" id="PTHR43252">
    <property type="entry name" value="TRANSCRIPTIONAL REGULATOR YQJI"/>
    <property type="match status" value="1"/>
</dbReference>
<keyword evidence="3" id="KW-1185">Reference proteome</keyword>
<feature type="domain" description="Transcription regulator PadR N-terminal" evidence="1">
    <location>
        <begin position="12"/>
        <end position="85"/>
    </location>
</feature>
<reference evidence="2 3" key="1">
    <citation type="submission" date="2016-10" db="EMBL/GenBank/DDBJ databases">
        <title>The Draft Genome Sequence of Actinokineospora bangkokensis 44EHWT reveals the biosynthetic pathway of antifungal compounds Thailandins with unusual extender unit butylmalonyl-CoA.</title>
        <authorList>
            <person name="Greule A."/>
            <person name="Intra B."/>
            <person name="Flemming S."/>
            <person name="Rommel M.G."/>
            <person name="Panbangred W."/>
            <person name="Bechthold A."/>
        </authorList>
    </citation>
    <scope>NUCLEOTIDE SEQUENCE [LARGE SCALE GENOMIC DNA]</scope>
    <source>
        <strain evidence="2 3">44EHW</strain>
    </source>
</reference>
<accession>A0A1Q9LGL6</accession>
<comment type="caution">
    <text evidence="2">The sequence shown here is derived from an EMBL/GenBank/DDBJ whole genome shotgun (WGS) entry which is preliminary data.</text>
</comment>
<sequence length="191" mass="21477">MPVRRSPLALVLLVLLTEAPMHPYRMRELIKERAKDKIVNVTQRNSVYQAIDRLTRDGLIQVHEVTREPGRPERTVYALTDLGAETAVSWLREMLSTPSAEYPDMPAALSSIPLLSPEEVAACLEARVRALRAELAELEVEVPLPRLFLLEDEYTAVLRRAEVGWLESVVADLRSGELSWPAQWPRGSAAD</sequence>
<dbReference type="RefSeq" id="WP_075977847.1">
    <property type="nucleotide sequence ID" value="NZ_MKQR01000026.1"/>
</dbReference>
<gene>
    <name evidence="2" type="ORF">BJP25_30215</name>
</gene>
<dbReference type="SUPFAM" id="SSF46785">
    <property type="entry name" value="Winged helix' DNA-binding domain"/>
    <property type="match status" value="1"/>
</dbReference>
<organism evidence="2 3">
    <name type="scientific">Actinokineospora bangkokensis</name>
    <dbReference type="NCBI Taxonomy" id="1193682"/>
    <lineage>
        <taxon>Bacteria</taxon>
        <taxon>Bacillati</taxon>
        <taxon>Actinomycetota</taxon>
        <taxon>Actinomycetes</taxon>
        <taxon>Pseudonocardiales</taxon>
        <taxon>Pseudonocardiaceae</taxon>
        <taxon>Actinokineospora</taxon>
    </lineage>
</organism>
<proteinExistence type="predicted"/>
<evidence type="ECO:0000313" key="3">
    <source>
        <dbReference type="Proteomes" id="UP000186040"/>
    </source>
</evidence>
<dbReference type="Pfam" id="PF03551">
    <property type="entry name" value="PadR"/>
    <property type="match status" value="1"/>
</dbReference>